<feature type="chain" id="PRO_5040833827" description="DUF3887 domain-containing protein" evidence="1">
    <location>
        <begin position="21"/>
        <end position="162"/>
    </location>
</feature>
<accession>A0A9X2EZK5</accession>
<evidence type="ECO:0008006" key="4">
    <source>
        <dbReference type="Google" id="ProtNLM"/>
    </source>
</evidence>
<gene>
    <name evidence="2" type="ORF">NF867_03675</name>
</gene>
<evidence type="ECO:0000256" key="1">
    <source>
        <dbReference type="SAM" id="SignalP"/>
    </source>
</evidence>
<dbReference type="Pfam" id="PF20420">
    <property type="entry name" value="DUF6702"/>
    <property type="match status" value="1"/>
</dbReference>
<keyword evidence="1" id="KW-0732">Signal</keyword>
<dbReference type="AlphaFoldDB" id="A0A9X2EZK5"/>
<organism evidence="2 3">
    <name type="scientific">Solitalea agri</name>
    <dbReference type="NCBI Taxonomy" id="2953739"/>
    <lineage>
        <taxon>Bacteria</taxon>
        <taxon>Pseudomonadati</taxon>
        <taxon>Bacteroidota</taxon>
        <taxon>Sphingobacteriia</taxon>
        <taxon>Sphingobacteriales</taxon>
        <taxon>Sphingobacteriaceae</taxon>
        <taxon>Solitalea</taxon>
    </lineage>
</organism>
<feature type="signal peptide" evidence="1">
    <location>
        <begin position="1"/>
        <end position="20"/>
    </location>
</feature>
<evidence type="ECO:0000313" key="2">
    <source>
        <dbReference type="EMBL" id="MCO4291959.1"/>
    </source>
</evidence>
<name>A0A9X2EZK5_9SPHI</name>
<dbReference type="InterPro" id="IPR046525">
    <property type="entry name" value="DUF6702"/>
</dbReference>
<dbReference type="RefSeq" id="WP_252586193.1">
    <property type="nucleotide sequence ID" value="NZ_JAMWYS010000013.1"/>
</dbReference>
<comment type="caution">
    <text evidence="2">The sequence shown here is derived from an EMBL/GenBank/DDBJ whole genome shotgun (WGS) entry which is preliminary data.</text>
</comment>
<proteinExistence type="predicted"/>
<dbReference type="Proteomes" id="UP001155182">
    <property type="component" value="Unassembled WGS sequence"/>
</dbReference>
<reference evidence="2" key="1">
    <citation type="submission" date="2022-06" db="EMBL/GenBank/DDBJ databases">
        <title>Solitalea sp. MAHUQ-68 isolated from rhizospheric soil.</title>
        <authorList>
            <person name="Huq M.A."/>
        </authorList>
    </citation>
    <scope>NUCLEOTIDE SEQUENCE</scope>
    <source>
        <strain evidence="2">MAHUQ-68</strain>
    </source>
</reference>
<evidence type="ECO:0000313" key="3">
    <source>
        <dbReference type="Proteomes" id="UP001155182"/>
    </source>
</evidence>
<keyword evidence="3" id="KW-1185">Reference proteome</keyword>
<protein>
    <recommendedName>
        <fullName evidence="4">DUF3887 domain-containing protein</fullName>
    </recommendedName>
</protein>
<sequence>MKKLILSFALCLLFVLPASSHKFYTSMTQMEYNTSSKSVEIIMNVFWDDIEVALSKIQKKTIKAETPNFDTYLKSYLQQTFQLKNSNRQLKPFTFVGKEIKGETMSVYLEIPLPEGLNNTELTQAVLINDFNTQTNIVNIISGSAHKTLLFKEGDIKKKINL</sequence>
<dbReference type="EMBL" id="JAMWYS010000013">
    <property type="protein sequence ID" value="MCO4291959.1"/>
    <property type="molecule type" value="Genomic_DNA"/>
</dbReference>